<dbReference type="InterPro" id="IPR005467">
    <property type="entry name" value="His_kinase_dom"/>
</dbReference>
<evidence type="ECO:0000256" key="2">
    <source>
        <dbReference type="SAM" id="MobiDB-lite"/>
    </source>
</evidence>
<dbReference type="PROSITE" id="PS50109">
    <property type="entry name" value="HIS_KIN"/>
    <property type="match status" value="1"/>
</dbReference>
<evidence type="ECO:0000256" key="4">
    <source>
        <dbReference type="SAM" id="SignalP"/>
    </source>
</evidence>
<feature type="region of interest" description="Disordered" evidence="2">
    <location>
        <begin position="1331"/>
        <end position="1361"/>
    </location>
</feature>
<dbReference type="PRINTS" id="PR00344">
    <property type="entry name" value="BCTRLSENSOR"/>
</dbReference>
<keyword evidence="4" id="KW-0732">Signal</keyword>
<protein>
    <recommendedName>
        <fullName evidence="5">Histidine kinase domain-containing protein</fullName>
    </recommendedName>
</protein>
<name>A0ABQ8UM06_9EUKA</name>
<sequence length="2075" mass="221834">MIPSIALFVALPHLFAVPHEALSERLHYVPSKRVTSILSDLAAWENAFFSGDSLPGEDLELWAPYLCFSNPRYSLSATSVHAVVLPSTQGIGHLIGCVGTDLYTAELDPSGADPTTWRHATLGRPWNVSAPRVESALTDPLPLPLAFDPGAAWIQALQNESSEIISFNTSRNVSLGVWRPLIDPGNGTLVALALDGLVAVPGLETIFPYQAPGNESEPLYILFDEHYHLLGSASPIPATVDLTRVLAAIPPTGGLPPPWYQSLGTYNGMLFSLHSIRIGNETRLQALLGLPLTGFAQTMGTLSLRGVALCLVGIACGLLAMGAMALWVRLPFVRLARHVRSQLAAMSLGAAPQMRGAGAAPPRGYFREVNQTLEVLQLVGVRQRLIWAVVESIPFPLLVVEPTDSRAAGSPLEDLRGWAVVNANRTFCARFECTQTDLPPLWEFLPQPDDSGLTSPESRLVLHTARGEPVMVIYHAVQLPTGQRFLLFEDVTRLLSEPTDRVRRAKQLSVARQLRVLGHLSRGPYVPTRVEVGLNSAIFRLLGTLEYQRAQIECAPPPPGCLAPAAWRAEALGLLDRMSATCGWVGESIVNNASALRLPIPTAEFADGHRCLAEALDIASRRASEAVVVLTDFGAASCRIRYPANLLRDAFVDLFGDTFFALTAETRLLRCQLATRNVTSPEGETFFVVTMTDDRPGMGAVTFTRLFSAFQEDPAPPEGRHAVGLPLALSTLRDLDGSLAMAHGPWGCRSEVLIPLHVQGGRPPARRLPLLTTRVADTMPPPAMTPPASAAPLPPAPPLPPSPLPAPATPHPEGLAATSASPPTSPSRPTEESTGPTPTSLDSISTSQGPDALPAPLLTTAATPPGSPVPSASHPHCPSAHRHPSGIELFEVQLGSSLPTPTPTNPGDSDEQPTSPRSIRNPLRHSSPRRHHHHHSPDGYTPADAAASPRGPPAPPARRGGCVVTLRTVLTLFSLLCLLLGYAPSGTLSPFVGREVMAALDMEMATAALGVSLAQTTQYLNGTVAANRRASDVFRGGVWESLVPGERGARLLGLPYATWATNVSLVAYSHATGTLAAAALLTDSQYTLCNGTQCWTHDRQASWSLGPPRPVEPAALPAAMSLLPPGQFCALSPCPGDDNDDSCLPRWLLCPCPMRMYDQAGAPLDVLLTAAVSLAAASLYQPNPNVTASYWVHTYLWEANSSAGVLSPLEVDPAPEQTAMQVLMGRVEQAMPLSPGVVYPMGDDGGRHSLAALGLQWAGLELVVGVALSSHQLLQNGIDLALELSLVVSVSLILATSLAMCGIISLFTRPFAALPGQVRRLLKAQLDHLVQKPHPRPSPSPAARPQPAARPGRPHGGGRATEAAIPRSRFVEIQDTYEVVVKLRTESALLRALVEALPFCAAIVRRERIPGTPSLATILRTGGVRAFLGALESATVETLSSRFPAVYGYTRETLPPIRQFLAEPPPASPSLARRRPRHRVTARTASGETRYVVLHLVELEGDLGLVILEDVTALVADQVARAALAQEVANFTQHQAVGLLLAESAREFHRAMADVIATAQNLQALITPHVPTQPLVEACRLAYRAMDTVAKLVMLTRRVSPHPPTAPGGPEPSADAHQALGALAELLQTSIDPPIAVRCRLEARRHIVPCDPDMLERIFLILALNARDAMAAPRSPVPPAGTGGDGIIMLATANATLPTEGDEACGLPPAATGYRTLGGEPPFLVVTVTDSGTGIPAEAQPHLFEPFTTKPEAAGLGLAAVHGALQDLGGWADVATGGWGTRVALWIPLAHPPPQAKPDGVGAAADIASGDQSSRVRFRVFLRPPPEVGLRQPEILFDSDAPPGTLPLDAVTAVPSGTHGPAPTVASGLVGSPSEALSLQPSDLVVVGPPEPPKTPHGFRNTLILLAFHAMPTQHRFALIRRDPSLDRYRLCQAPREQTDHLFLLCPNAYRTKRMSLSLRIADAARWFFWLLLARALMATQQIADSLLEIQNEAWEPLTQSLQEISQNQAAVIQALKVEDARSVYIQQQFAAISETFNKIPFYLQKVKAIRKEMKNVGEKVGKLKKRAEKFKAPS</sequence>
<dbReference type="Pfam" id="PF14712">
    <property type="entry name" value="Snapin_Pallidin"/>
    <property type="match status" value="1"/>
</dbReference>
<evidence type="ECO:0000313" key="7">
    <source>
        <dbReference type="Proteomes" id="UP001141327"/>
    </source>
</evidence>
<keyword evidence="1" id="KW-0945">Host-virus interaction</keyword>
<dbReference type="InterPro" id="IPR003594">
    <property type="entry name" value="HATPase_dom"/>
</dbReference>
<feature type="transmembrane region" description="Helical" evidence="3">
    <location>
        <begin position="306"/>
        <end position="328"/>
    </location>
</feature>
<proteinExistence type="predicted"/>
<dbReference type="InterPro" id="IPR004358">
    <property type="entry name" value="Sig_transdc_His_kin-like_C"/>
</dbReference>
<dbReference type="InterPro" id="IPR028119">
    <property type="entry name" value="Snapin/Pallidin/Snn1"/>
</dbReference>
<feature type="compositionally biased region" description="Low complexity" evidence="2">
    <location>
        <begin position="852"/>
        <end position="864"/>
    </location>
</feature>
<dbReference type="PANTHER" id="PTHR13037:SF24">
    <property type="entry name" value="POLYCOMB PROTEIN PCL-RELATED"/>
    <property type="match status" value="1"/>
</dbReference>
<feature type="compositionally biased region" description="Basic residues" evidence="2">
    <location>
        <begin position="922"/>
        <end position="935"/>
    </location>
</feature>
<evidence type="ECO:0000259" key="5">
    <source>
        <dbReference type="PROSITE" id="PS50109"/>
    </source>
</evidence>
<accession>A0ABQ8UM06</accession>
<feature type="region of interest" description="Disordered" evidence="2">
    <location>
        <begin position="776"/>
        <end position="883"/>
    </location>
</feature>
<evidence type="ECO:0000313" key="6">
    <source>
        <dbReference type="EMBL" id="KAJ4460212.1"/>
    </source>
</evidence>
<evidence type="ECO:0000256" key="1">
    <source>
        <dbReference type="ARBA" id="ARBA00022581"/>
    </source>
</evidence>
<dbReference type="Proteomes" id="UP001141327">
    <property type="component" value="Unassembled WGS sequence"/>
</dbReference>
<organism evidence="6 7">
    <name type="scientific">Paratrimastix pyriformis</name>
    <dbReference type="NCBI Taxonomy" id="342808"/>
    <lineage>
        <taxon>Eukaryota</taxon>
        <taxon>Metamonada</taxon>
        <taxon>Preaxostyla</taxon>
        <taxon>Paratrimastigidae</taxon>
        <taxon>Paratrimastix</taxon>
    </lineage>
</organism>
<keyword evidence="3" id="KW-1133">Transmembrane helix</keyword>
<feature type="domain" description="Histidine kinase" evidence="5">
    <location>
        <begin position="1651"/>
        <end position="1791"/>
    </location>
</feature>
<dbReference type="SMART" id="SM00387">
    <property type="entry name" value="HATPase_c"/>
    <property type="match status" value="1"/>
</dbReference>
<feature type="signal peptide" evidence="4">
    <location>
        <begin position="1"/>
        <end position="23"/>
    </location>
</feature>
<dbReference type="EMBL" id="JAPMOS010000014">
    <property type="protein sequence ID" value="KAJ4460212.1"/>
    <property type="molecule type" value="Genomic_DNA"/>
</dbReference>
<comment type="caution">
    <text evidence="6">The sequence shown here is derived from an EMBL/GenBank/DDBJ whole genome shotgun (WGS) entry which is preliminary data.</text>
</comment>
<feature type="compositionally biased region" description="Pro residues" evidence="2">
    <location>
        <begin position="792"/>
        <end position="810"/>
    </location>
</feature>
<keyword evidence="7" id="KW-1185">Reference proteome</keyword>
<keyword evidence="3" id="KW-0472">Membrane</keyword>
<dbReference type="Gene3D" id="3.30.565.10">
    <property type="entry name" value="Histidine kinase-like ATPase, C-terminal domain"/>
    <property type="match status" value="1"/>
</dbReference>
<feature type="chain" id="PRO_5046457956" description="Histidine kinase domain-containing protein" evidence="4">
    <location>
        <begin position="24"/>
        <end position="2075"/>
    </location>
</feature>
<evidence type="ECO:0000256" key="3">
    <source>
        <dbReference type="SAM" id="Phobius"/>
    </source>
</evidence>
<keyword evidence="3" id="KW-0812">Transmembrane</keyword>
<dbReference type="InterPro" id="IPR036890">
    <property type="entry name" value="HATPase_C_sf"/>
</dbReference>
<dbReference type="Pfam" id="PF02518">
    <property type="entry name" value="HATPase_c"/>
    <property type="match status" value="1"/>
</dbReference>
<gene>
    <name evidence="6" type="ORF">PAPYR_3601</name>
</gene>
<dbReference type="SUPFAM" id="SSF55874">
    <property type="entry name" value="ATPase domain of HSP90 chaperone/DNA topoisomerase II/histidine kinase"/>
    <property type="match status" value="1"/>
</dbReference>
<feature type="region of interest" description="Disordered" evidence="2">
    <location>
        <begin position="895"/>
        <end position="959"/>
    </location>
</feature>
<dbReference type="PANTHER" id="PTHR13037">
    <property type="entry name" value="FORMIN"/>
    <property type="match status" value="1"/>
</dbReference>
<reference evidence="6" key="1">
    <citation type="journal article" date="2022" name="bioRxiv">
        <title>Genomics of Preaxostyla Flagellates Illuminates Evolutionary Transitions and the Path Towards Mitochondrial Loss.</title>
        <authorList>
            <person name="Novak L.V.F."/>
            <person name="Treitli S.C."/>
            <person name="Pyrih J."/>
            <person name="Halakuc P."/>
            <person name="Pipaliya S.V."/>
            <person name="Vacek V."/>
            <person name="Brzon O."/>
            <person name="Soukal P."/>
            <person name="Eme L."/>
            <person name="Dacks J.B."/>
            <person name="Karnkowska A."/>
            <person name="Elias M."/>
            <person name="Hampl V."/>
        </authorList>
    </citation>
    <scope>NUCLEOTIDE SEQUENCE</scope>
    <source>
        <strain evidence="6">RCP-MX</strain>
    </source>
</reference>